<dbReference type="AlphaFoldDB" id="A0A5S4G4W8"/>
<evidence type="ECO:0000313" key="2">
    <source>
        <dbReference type="Proteomes" id="UP000306628"/>
    </source>
</evidence>
<sequence length="66" mass="7204">MLAAGRALLRALASDAPQGRAWLLTHRYVTSAIAFYRSLGWRLISPLPGTDNDIAVFLSAEPPRPN</sequence>
<proteinExistence type="predicted"/>
<evidence type="ECO:0000313" key="1">
    <source>
        <dbReference type="EMBL" id="TMR27554.1"/>
    </source>
</evidence>
<protein>
    <submittedName>
        <fullName evidence="1">GNAT family N-acetyltransferase</fullName>
    </submittedName>
</protein>
<dbReference type="GO" id="GO:0016740">
    <property type="term" value="F:transferase activity"/>
    <property type="evidence" value="ECO:0007669"/>
    <property type="project" value="UniProtKB-KW"/>
</dbReference>
<dbReference type="SUPFAM" id="SSF55729">
    <property type="entry name" value="Acyl-CoA N-acyltransferases (Nat)"/>
    <property type="match status" value="1"/>
</dbReference>
<comment type="caution">
    <text evidence="1">The sequence shown here is derived from an EMBL/GenBank/DDBJ whole genome shotgun (WGS) entry which is preliminary data.</text>
</comment>
<dbReference type="InterPro" id="IPR016181">
    <property type="entry name" value="Acyl_CoA_acyltransferase"/>
</dbReference>
<organism evidence="1 2">
    <name type="scientific">Nonomuraea zeae</name>
    <dbReference type="NCBI Taxonomy" id="1642303"/>
    <lineage>
        <taxon>Bacteria</taxon>
        <taxon>Bacillati</taxon>
        <taxon>Actinomycetota</taxon>
        <taxon>Actinomycetes</taxon>
        <taxon>Streptosporangiales</taxon>
        <taxon>Streptosporangiaceae</taxon>
        <taxon>Nonomuraea</taxon>
    </lineage>
</organism>
<accession>A0A5S4G4W8</accession>
<dbReference type="Gene3D" id="3.40.630.30">
    <property type="match status" value="1"/>
</dbReference>
<gene>
    <name evidence="1" type="ORF">ETD85_38795</name>
</gene>
<dbReference type="EMBL" id="VCKX01000165">
    <property type="protein sequence ID" value="TMR27554.1"/>
    <property type="molecule type" value="Genomic_DNA"/>
</dbReference>
<reference evidence="1 2" key="1">
    <citation type="submission" date="2019-05" db="EMBL/GenBank/DDBJ databases">
        <title>Draft genome sequence of Nonomuraea zeae DSM 100528.</title>
        <authorList>
            <person name="Saricaoglu S."/>
            <person name="Isik K."/>
        </authorList>
    </citation>
    <scope>NUCLEOTIDE SEQUENCE [LARGE SCALE GENOMIC DNA]</scope>
    <source>
        <strain evidence="1 2">DSM 100528</strain>
    </source>
</reference>
<dbReference type="Proteomes" id="UP000306628">
    <property type="component" value="Unassembled WGS sequence"/>
</dbReference>
<keyword evidence="2" id="KW-1185">Reference proteome</keyword>
<name>A0A5S4G4W8_9ACTN</name>
<keyword evidence="1" id="KW-0808">Transferase</keyword>